<dbReference type="InterPro" id="IPR025618">
    <property type="entry name" value="YtpI"/>
</dbReference>
<dbReference type="Proteomes" id="UP000285456">
    <property type="component" value="Unassembled WGS sequence"/>
</dbReference>
<evidence type="ECO:0000313" key="3">
    <source>
        <dbReference type="Proteomes" id="UP000285456"/>
    </source>
</evidence>
<comment type="caution">
    <text evidence="2">The sequence shown here is derived from an EMBL/GenBank/DDBJ whole genome shotgun (WGS) entry which is preliminary data.</text>
</comment>
<dbReference type="AlphaFoldDB" id="A0A417YIU8"/>
<proteinExistence type="predicted"/>
<keyword evidence="1" id="KW-1133">Transmembrane helix</keyword>
<feature type="transmembrane region" description="Helical" evidence="1">
    <location>
        <begin position="36"/>
        <end position="55"/>
    </location>
</feature>
<name>A0A417YIU8_9BACI</name>
<keyword evidence="1" id="KW-0812">Transmembrane</keyword>
<feature type="transmembrane region" description="Helical" evidence="1">
    <location>
        <begin position="6"/>
        <end position="24"/>
    </location>
</feature>
<dbReference type="OrthoDB" id="2453019at2"/>
<dbReference type="Pfam" id="PF14007">
    <property type="entry name" value="YtpI"/>
    <property type="match status" value="1"/>
</dbReference>
<keyword evidence="1" id="KW-0472">Membrane</keyword>
<feature type="transmembrane region" description="Helical" evidence="1">
    <location>
        <begin position="61"/>
        <end position="78"/>
    </location>
</feature>
<dbReference type="RefSeq" id="WP_095307332.1">
    <property type="nucleotide sequence ID" value="NZ_JAMAWL010000005.1"/>
</dbReference>
<evidence type="ECO:0000256" key="1">
    <source>
        <dbReference type="SAM" id="Phobius"/>
    </source>
</evidence>
<gene>
    <name evidence="2" type="ORF">D1B32_07740</name>
</gene>
<keyword evidence="3" id="KW-1185">Reference proteome</keyword>
<protein>
    <recommendedName>
        <fullName evidence="4">YtpI-like protein</fullName>
    </recommendedName>
</protein>
<reference evidence="2 3" key="1">
    <citation type="journal article" date="2007" name="Int. J. Syst. Evol. Microbiol.">
        <title>Oceanobacillus profundus sp. nov., isolated from a deep-sea sediment core.</title>
        <authorList>
            <person name="Kim Y.G."/>
            <person name="Choi D.H."/>
            <person name="Hyun S."/>
            <person name="Cho B.C."/>
        </authorList>
    </citation>
    <scope>NUCLEOTIDE SEQUENCE [LARGE SCALE GENOMIC DNA]</scope>
    <source>
        <strain evidence="2 3">DSM 18246</strain>
    </source>
</reference>
<accession>A0A417YIU8</accession>
<evidence type="ECO:0000313" key="2">
    <source>
        <dbReference type="EMBL" id="RHW32931.1"/>
    </source>
</evidence>
<sequence length="98" mass="11542">MFIFPAIIVVAAVLFIYYKVAILKSKDELIQRYFNAKARICLGTFVFVFGINQYIFYKTQLSLFIGIVFLILGGLQFYRGLMEAKHYRSEWRRLNPSE</sequence>
<evidence type="ECO:0008006" key="4">
    <source>
        <dbReference type="Google" id="ProtNLM"/>
    </source>
</evidence>
<dbReference type="EMBL" id="QWEH01000004">
    <property type="protein sequence ID" value="RHW32931.1"/>
    <property type="molecule type" value="Genomic_DNA"/>
</dbReference>
<organism evidence="2 3">
    <name type="scientific">Oceanobacillus profundus</name>
    <dbReference type="NCBI Taxonomy" id="372463"/>
    <lineage>
        <taxon>Bacteria</taxon>
        <taxon>Bacillati</taxon>
        <taxon>Bacillota</taxon>
        <taxon>Bacilli</taxon>
        <taxon>Bacillales</taxon>
        <taxon>Bacillaceae</taxon>
        <taxon>Oceanobacillus</taxon>
    </lineage>
</organism>